<comment type="caution">
    <text evidence="5">The sequence shown here is derived from an EMBL/GenBank/DDBJ whole genome shotgun (WGS) entry which is preliminary data.</text>
</comment>
<dbReference type="Gene3D" id="3.90.1410.10">
    <property type="entry name" value="set domain protein methyltransferase, domain 1"/>
    <property type="match status" value="1"/>
</dbReference>
<keyword evidence="3" id="KW-0732">Signal</keyword>
<dbReference type="InterPro" id="IPR046341">
    <property type="entry name" value="SET_dom_sf"/>
</dbReference>
<dbReference type="InterPro" id="IPR001214">
    <property type="entry name" value="SET_dom"/>
</dbReference>
<dbReference type="EMBL" id="JATAAI010000002">
    <property type="protein sequence ID" value="KAK1747390.1"/>
    <property type="molecule type" value="Genomic_DNA"/>
</dbReference>
<reference evidence="5" key="1">
    <citation type="submission" date="2023-06" db="EMBL/GenBank/DDBJ databases">
        <title>Survivors Of The Sea: Transcriptome response of Skeletonema marinoi to long-term dormancy.</title>
        <authorList>
            <person name="Pinder M.I.M."/>
            <person name="Kourtchenko O."/>
            <person name="Robertson E.K."/>
            <person name="Larsson T."/>
            <person name="Maumus F."/>
            <person name="Osuna-Cruz C.M."/>
            <person name="Vancaester E."/>
            <person name="Stenow R."/>
            <person name="Vandepoele K."/>
            <person name="Ploug H."/>
            <person name="Bruchert V."/>
            <person name="Godhe A."/>
            <person name="Topel M."/>
        </authorList>
    </citation>
    <scope>NUCLEOTIDE SEQUENCE</scope>
    <source>
        <strain evidence="5">R05AC</strain>
    </source>
</reference>
<organism evidence="5 6">
    <name type="scientific">Skeletonema marinoi</name>
    <dbReference type="NCBI Taxonomy" id="267567"/>
    <lineage>
        <taxon>Eukaryota</taxon>
        <taxon>Sar</taxon>
        <taxon>Stramenopiles</taxon>
        <taxon>Ochrophyta</taxon>
        <taxon>Bacillariophyta</taxon>
        <taxon>Coscinodiscophyceae</taxon>
        <taxon>Thalassiosirophycidae</taxon>
        <taxon>Thalassiosirales</taxon>
        <taxon>Skeletonemataceae</taxon>
        <taxon>Skeletonema</taxon>
        <taxon>Skeletonema marinoi-dohrnii complex</taxon>
    </lineage>
</organism>
<evidence type="ECO:0000259" key="4">
    <source>
        <dbReference type="PROSITE" id="PS50280"/>
    </source>
</evidence>
<sequence length="438" mass="50290">MMRSAFTTSLALFAMKLLLTIFPFLCTITAAVAAPTSSPLPTDERGDYNAADIIEWIRSKPDGIIHESLRVGRETPGDPNSINGLFVKSDAKAIEKGDVIAHIPWDCTINPGKKYRFNKFESCANIYKLAEELRLGEDSTKAPYVRYLLNLPRGTMPGEWNQAAKEFLSVVLGHDQLPPYEDHWKFDFTFDWVGECEGHEDDEFERAAYHLNHSRDEDTLMVPIYDMMNHSNDPKKLNTFSYKPKETGDVFRVVASKRIEPGEQVYNSYNRCNRCSMDLFGIDRDDCETFSNYRTPDILSYFGFIEDYPQSWIFDSNDSSDDDAPSEFDICMLKNSETGEIDVYWGADKADDHDIEWAEAQLKRLRKLLKRKEKKEKELVGEGDDKIGRYQWDTIWRYHGALVTALEAAVEKSFFDSSDDDDSSDDSSDDKRNEKDEL</sequence>
<feature type="domain" description="SET" evidence="4">
    <location>
        <begin position="67"/>
        <end position="270"/>
    </location>
</feature>
<dbReference type="PANTHER" id="PTHR13271:SF137">
    <property type="entry name" value="SET DOMAIN-CONTAINING PROTEIN"/>
    <property type="match status" value="1"/>
</dbReference>
<name>A0AAD9DIY5_9STRA</name>
<feature type="signal peptide" evidence="3">
    <location>
        <begin position="1"/>
        <end position="33"/>
    </location>
</feature>
<evidence type="ECO:0000256" key="1">
    <source>
        <dbReference type="SAM" id="Coils"/>
    </source>
</evidence>
<evidence type="ECO:0000256" key="3">
    <source>
        <dbReference type="SAM" id="SignalP"/>
    </source>
</evidence>
<keyword evidence="1" id="KW-0175">Coiled coil</keyword>
<feature type="coiled-coil region" evidence="1">
    <location>
        <begin position="355"/>
        <end position="382"/>
    </location>
</feature>
<evidence type="ECO:0000313" key="5">
    <source>
        <dbReference type="EMBL" id="KAK1747390.1"/>
    </source>
</evidence>
<dbReference type="InterPro" id="IPR050600">
    <property type="entry name" value="SETD3_SETD6_MTase"/>
</dbReference>
<dbReference type="GO" id="GO:0016279">
    <property type="term" value="F:protein-lysine N-methyltransferase activity"/>
    <property type="evidence" value="ECO:0007669"/>
    <property type="project" value="TreeGrafter"/>
</dbReference>
<dbReference type="Pfam" id="PF00856">
    <property type="entry name" value="SET"/>
    <property type="match status" value="1"/>
</dbReference>
<evidence type="ECO:0000313" key="6">
    <source>
        <dbReference type="Proteomes" id="UP001224775"/>
    </source>
</evidence>
<evidence type="ECO:0000256" key="2">
    <source>
        <dbReference type="SAM" id="MobiDB-lite"/>
    </source>
</evidence>
<dbReference type="CDD" id="cd10527">
    <property type="entry name" value="SET_LSMT"/>
    <property type="match status" value="1"/>
</dbReference>
<protein>
    <recommendedName>
        <fullName evidence="4">SET domain-containing protein</fullName>
    </recommendedName>
</protein>
<dbReference type="AlphaFoldDB" id="A0AAD9DIY5"/>
<proteinExistence type="predicted"/>
<feature type="compositionally biased region" description="Basic and acidic residues" evidence="2">
    <location>
        <begin position="429"/>
        <end position="438"/>
    </location>
</feature>
<dbReference type="PANTHER" id="PTHR13271">
    <property type="entry name" value="UNCHARACTERIZED PUTATIVE METHYLTRANSFERASE"/>
    <property type="match status" value="1"/>
</dbReference>
<dbReference type="Proteomes" id="UP001224775">
    <property type="component" value="Unassembled WGS sequence"/>
</dbReference>
<keyword evidence="6" id="KW-1185">Reference proteome</keyword>
<feature type="compositionally biased region" description="Acidic residues" evidence="2">
    <location>
        <begin position="417"/>
        <end position="428"/>
    </location>
</feature>
<gene>
    <name evidence="5" type="ORF">QTG54_001353</name>
</gene>
<feature type="chain" id="PRO_5041969211" description="SET domain-containing protein" evidence="3">
    <location>
        <begin position="34"/>
        <end position="438"/>
    </location>
</feature>
<feature type="region of interest" description="Disordered" evidence="2">
    <location>
        <begin position="415"/>
        <end position="438"/>
    </location>
</feature>
<dbReference type="PROSITE" id="PS50280">
    <property type="entry name" value="SET"/>
    <property type="match status" value="1"/>
</dbReference>
<dbReference type="SUPFAM" id="SSF82199">
    <property type="entry name" value="SET domain"/>
    <property type="match status" value="1"/>
</dbReference>
<accession>A0AAD9DIY5</accession>